<reference evidence="1 2" key="1">
    <citation type="submission" date="2022-03" db="EMBL/GenBank/DDBJ databases">
        <title>Genomic Encyclopedia of Type Strains, Phase III (KMG-III): the genomes of soil and plant-associated and newly described type strains.</title>
        <authorList>
            <person name="Whitman W."/>
        </authorList>
    </citation>
    <scope>NUCLEOTIDE SEQUENCE [LARGE SCALE GENOMIC DNA]</scope>
    <source>
        <strain evidence="1 2">BSker1</strain>
    </source>
</reference>
<accession>A0ABT1GDN5</accession>
<evidence type="ECO:0000313" key="1">
    <source>
        <dbReference type="EMBL" id="MCP1728062.1"/>
    </source>
</evidence>
<protein>
    <submittedName>
        <fullName evidence="1">Uncharacterized protein</fullName>
    </submittedName>
</protein>
<name>A0ABT1GDN5_9GAMM</name>
<dbReference type="EMBL" id="JALJYF010000002">
    <property type="protein sequence ID" value="MCP1728062.1"/>
    <property type="molecule type" value="Genomic_DNA"/>
</dbReference>
<keyword evidence="2" id="KW-1185">Reference proteome</keyword>
<sequence length="270" mass="30316">MNQDSVIALFDSSIMRPYLLSASSGRLGSSYDRKSIVEQILKKDCDLVEVVRALCAIEKSRPLYAAYEELLDISLESKSMEAAALVGELFVEPAPSEKWIGDRGAEQYFCAISNMSEFVRDFSLAVYCINRMVSRDDSYWYSLGAKMLSECAHSGSYSAFALCTGANLYMESHSVENRDKSKRYPVISRVPGLLWGAASILWRGRNLSKSAYYWRYNILGRFAPRHVARLDRRVAEGGVPWSLSAQDACLKQMEHESKYGDSVLNEIFGG</sequence>
<evidence type="ECO:0000313" key="2">
    <source>
        <dbReference type="Proteomes" id="UP001523550"/>
    </source>
</evidence>
<comment type="caution">
    <text evidence="1">The sequence shown here is derived from an EMBL/GenBank/DDBJ whole genome shotgun (WGS) entry which is preliminary data.</text>
</comment>
<dbReference type="Proteomes" id="UP001523550">
    <property type="component" value="Unassembled WGS sequence"/>
</dbReference>
<dbReference type="RefSeq" id="WP_253449499.1">
    <property type="nucleotide sequence ID" value="NZ_JALJYF010000002.1"/>
</dbReference>
<proteinExistence type="predicted"/>
<organism evidence="1 2">
    <name type="scientific">Natronospira proteinivora</name>
    <dbReference type="NCBI Taxonomy" id="1807133"/>
    <lineage>
        <taxon>Bacteria</taxon>
        <taxon>Pseudomonadati</taxon>
        <taxon>Pseudomonadota</taxon>
        <taxon>Gammaproteobacteria</taxon>
        <taxon>Natronospirales</taxon>
        <taxon>Natronospiraceae</taxon>
        <taxon>Natronospira</taxon>
    </lineage>
</organism>
<gene>
    <name evidence="1" type="ORF">J2T60_002062</name>
</gene>